<keyword evidence="6" id="KW-0378">Hydrolase</keyword>
<dbReference type="InterPro" id="IPR002884">
    <property type="entry name" value="P_dom"/>
</dbReference>
<dbReference type="PANTHER" id="PTHR12147:SF56">
    <property type="entry name" value="AMINOPEPTIDASE YDR415C-RELATED"/>
    <property type="match status" value="1"/>
</dbReference>
<evidence type="ECO:0000256" key="3">
    <source>
        <dbReference type="ARBA" id="ARBA00022670"/>
    </source>
</evidence>
<dbReference type="Pfam" id="PF01483">
    <property type="entry name" value="P_proprotein"/>
    <property type="match status" value="1"/>
</dbReference>
<feature type="chain" id="PRO_5045850018" evidence="8">
    <location>
        <begin position="31"/>
        <end position="741"/>
    </location>
</feature>
<dbReference type="SUPFAM" id="SSF49785">
    <property type="entry name" value="Galactose-binding domain-like"/>
    <property type="match status" value="1"/>
</dbReference>
<dbReference type="PROSITE" id="PS50093">
    <property type="entry name" value="PKD"/>
    <property type="match status" value="1"/>
</dbReference>
<dbReference type="InterPro" id="IPR035986">
    <property type="entry name" value="PKD_dom_sf"/>
</dbReference>
<dbReference type="Pfam" id="PF04389">
    <property type="entry name" value="Peptidase_M28"/>
    <property type="match status" value="1"/>
</dbReference>
<protein>
    <submittedName>
        <fullName evidence="11">M20/M25/M40 family metallo-hydrolase</fullName>
    </submittedName>
</protein>
<dbReference type="CDD" id="cd00146">
    <property type="entry name" value="PKD"/>
    <property type="match status" value="1"/>
</dbReference>
<dbReference type="Proteomes" id="UP001596036">
    <property type="component" value="Unassembled WGS sequence"/>
</dbReference>
<dbReference type="InterPro" id="IPR022409">
    <property type="entry name" value="PKD/Chitinase_dom"/>
</dbReference>
<keyword evidence="7" id="KW-0862">Zinc</keyword>
<feature type="domain" description="P/Homo B" evidence="10">
    <location>
        <begin position="626"/>
        <end position="741"/>
    </location>
</feature>
<evidence type="ECO:0000256" key="4">
    <source>
        <dbReference type="ARBA" id="ARBA00022723"/>
    </source>
</evidence>
<dbReference type="PROSITE" id="PS51257">
    <property type="entry name" value="PROKAR_LIPOPROTEIN"/>
    <property type="match status" value="1"/>
</dbReference>
<dbReference type="PANTHER" id="PTHR12147">
    <property type="entry name" value="METALLOPEPTIDASE M28 FAMILY MEMBER"/>
    <property type="match status" value="1"/>
</dbReference>
<organism evidence="11 12">
    <name type="scientific">Lysobacter yangpyeongensis</name>
    <dbReference type="NCBI Taxonomy" id="346182"/>
    <lineage>
        <taxon>Bacteria</taxon>
        <taxon>Pseudomonadati</taxon>
        <taxon>Pseudomonadota</taxon>
        <taxon>Gammaproteobacteria</taxon>
        <taxon>Lysobacterales</taxon>
        <taxon>Lysobacteraceae</taxon>
        <taxon>Lysobacter</taxon>
    </lineage>
</organism>
<evidence type="ECO:0000313" key="12">
    <source>
        <dbReference type="Proteomes" id="UP001596036"/>
    </source>
</evidence>
<dbReference type="RefSeq" id="WP_386754801.1">
    <property type="nucleotide sequence ID" value="NZ_JBHSNM010000002.1"/>
</dbReference>
<name>A0ABW0SMY5_9GAMM</name>
<evidence type="ECO:0000256" key="1">
    <source>
        <dbReference type="ARBA" id="ARBA00001913"/>
    </source>
</evidence>
<dbReference type="InterPro" id="IPR000601">
    <property type="entry name" value="PKD_dom"/>
</dbReference>
<dbReference type="InterPro" id="IPR008979">
    <property type="entry name" value="Galactose-bd-like_sf"/>
</dbReference>
<dbReference type="Gene3D" id="2.60.120.380">
    <property type="match status" value="1"/>
</dbReference>
<dbReference type="InterPro" id="IPR007280">
    <property type="entry name" value="Peptidase_C_arc/bac"/>
</dbReference>
<proteinExistence type="predicted"/>
<gene>
    <name evidence="11" type="ORF">ACFPN1_10190</name>
</gene>
<dbReference type="Gene3D" id="2.60.120.260">
    <property type="entry name" value="Galactose-binding domain-like"/>
    <property type="match status" value="1"/>
</dbReference>
<comment type="cofactor">
    <cofactor evidence="1">
        <name>Ca(2+)</name>
        <dbReference type="ChEBI" id="CHEBI:29108"/>
    </cofactor>
</comment>
<dbReference type="InterPro" id="IPR007484">
    <property type="entry name" value="Peptidase_M28"/>
</dbReference>
<sequence>MKFRFRRRASLAAPLIAVLLAGACFTPLAAAQTRAATPARTEDPLAPVYIVTARATYTAGLQAIASDGVARRDSQGHELVIAKLRAHQVGDLARHVHEKENRCGGFFAFDTQAEAEAFIRNDRSAQLLKPSLRANALLAAPIDNGATVNPWLGSVDANRIKSTITTLSNYTNRYYAAPAGKTSAEWIKSTWDALGSGRSDVSSELFACANCSTQPSVILTIQGAELPDEIVVLGAHLDSINGSAGGSTSQVAPGADDDASGIATLTEVVRVALANGWRPKRTVKFMGYAAEEVGLRGSNAIAQSFASAGKNVVGVLQLDMTNYQTGGTEMRIVSDYSSADMKQFLADLFDTYLAPLGIQRGTYTCGYGCSDHASWTSAGYPAAIMFEGGTSSGGYNPNIHGTGDTLANMGNTAAPSAHFARLGLAFLGELAKTAGSGGNVPPVANFASSVSGLTASFTDTSTDSDGSIASRSWNFGDGTSSTAANPSHAYAAAGSYTVTLTVTDNGGASSGKSQTVTVGSSGTMLQNGVPVTGIGGAAGSEQRWTMIVPSDSTGLKFVTSGGGGDADLYVKYGSAPTTTSYDCKSEGGTTAESCALPSALPGTWHVLVKGYSAFSGMSLTGSYTITGPRTSYGNTTDYAINDNATVESPVTVSGRSGNAPADASVTVAIVHTYIGDLKVDLVAPDGTLYNLHNRSGGSADNINKTVTLNLSSEAMNGTWKLRVSDNANGDVGRIDSWSIAF</sequence>
<reference evidence="12" key="1">
    <citation type="journal article" date="2019" name="Int. J. Syst. Evol. Microbiol.">
        <title>The Global Catalogue of Microorganisms (GCM) 10K type strain sequencing project: providing services to taxonomists for standard genome sequencing and annotation.</title>
        <authorList>
            <consortium name="The Broad Institute Genomics Platform"/>
            <consortium name="The Broad Institute Genome Sequencing Center for Infectious Disease"/>
            <person name="Wu L."/>
            <person name="Ma J."/>
        </authorList>
    </citation>
    <scope>NUCLEOTIDE SEQUENCE [LARGE SCALE GENOMIC DNA]</scope>
    <source>
        <strain evidence="12">KACC 11407</strain>
    </source>
</reference>
<evidence type="ECO:0000313" key="11">
    <source>
        <dbReference type="EMBL" id="MFC5570427.1"/>
    </source>
</evidence>
<dbReference type="Gene3D" id="3.40.630.10">
    <property type="entry name" value="Zn peptidases"/>
    <property type="match status" value="1"/>
</dbReference>
<dbReference type="SUPFAM" id="SSF49299">
    <property type="entry name" value="PKD domain"/>
    <property type="match status" value="1"/>
</dbReference>
<keyword evidence="12" id="KW-1185">Reference proteome</keyword>
<keyword evidence="3" id="KW-0645">Protease</keyword>
<evidence type="ECO:0000259" key="10">
    <source>
        <dbReference type="PROSITE" id="PS51829"/>
    </source>
</evidence>
<dbReference type="SMART" id="SM00089">
    <property type="entry name" value="PKD"/>
    <property type="match status" value="1"/>
</dbReference>
<evidence type="ECO:0000256" key="7">
    <source>
        <dbReference type="ARBA" id="ARBA00022833"/>
    </source>
</evidence>
<comment type="caution">
    <text evidence="11">The sequence shown here is derived from an EMBL/GenBank/DDBJ whole genome shotgun (WGS) entry which is preliminary data.</text>
</comment>
<dbReference type="EMBL" id="JBHSNM010000002">
    <property type="protein sequence ID" value="MFC5570427.1"/>
    <property type="molecule type" value="Genomic_DNA"/>
</dbReference>
<evidence type="ECO:0000256" key="5">
    <source>
        <dbReference type="ARBA" id="ARBA00022729"/>
    </source>
</evidence>
<dbReference type="InterPro" id="IPR013783">
    <property type="entry name" value="Ig-like_fold"/>
</dbReference>
<dbReference type="Pfam" id="PF18911">
    <property type="entry name" value="PKD_4"/>
    <property type="match status" value="1"/>
</dbReference>
<accession>A0ABW0SMY5</accession>
<dbReference type="SUPFAM" id="SSF53187">
    <property type="entry name" value="Zn-dependent exopeptidases"/>
    <property type="match status" value="1"/>
</dbReference>
<keyword evidence="2" id="KW-0031">Aminopeptidase</keyword>
<dbReference type="PROSITE" id="PS51829">
    <property type="entry name" value="P_HOMO_B"/>
    <property type="match status" value="1"/>
</dbReference>
<keyword evidence="4" id="KW-0479">Metal-binding</keyword>
<evidence type="ECO:0000256" key="6">
    <source>
        <dbReference type="ARBA" id="ARBA00022801"/>
    </source>
</evidence>
<dbReference type="Gene3D" id="2.60.40.10">
    <property type="entry name" value="Immunoglobulins"/>
    <property type="match status" value="1"/>
</dbReference>
<keyword evidence="5 8" id="KW-0732">Signal</keyword>
<evidence type="ECO:0000256" key="8">
    <source>
        <dbReference type="SAM" id="SignalP"/>
    </source>
</evidence>
<evidence type="ECO:0000259" key="9">
    <source>
        <dbReference type="PROSITE" id="PS50093"/>
    </source>
</evidence>
<dbReference type="InterPro" id="IPR045175">
    <property type="entry name" value="M28_fam"/>
</dbReference>
<dbReference type="Pfam" id="PF04151">
    <property type="entry name" value="PPC"/>
    <property type="match status" value="1"/>
</dbReference>
<feature type="domain" description="PKD" evidence="9">
    <location>
        <begin position="438"/>
        <end position="518"/>
    </location>
</feature>
<feature type="signal peptide" evidence="8">
    <location>
        <begin position="1"/>
        <end position="30"/>
    </location>
</feature>
<evidence type="ECO:0000256" key="2">
    <source>
        <dbReference type="ARBA" id="ARBA00022438"/>
    </source>
</evidence>